<organism evidence="3 4">
    <name type="scientific">Epilithonimonas zeae</name>
    <dbReference type="NCBI Taxonomy" id="1416779"/>
    <lineage>
        <taxon>Bacteria</taxon>
        <taxon>Pseudomonadati</taxon>
        <taxon>Bacteroidota</taxon>
        <taxon>Flavobacteriia</taxon>
        <taxon>Flavobacteriales</taxon>
        <taxon>Weeksellaceae</taxon>
        <taxon>Chryseobacterium group</taxon>
        <taxon>Epilithonimonas</taxon>
    </lineage>
</organism>
<dbReference type="RefSeq" id="WP_074234518.1">
    <property type="nucleotide sequence ID" value="NZ_FSRK01000001.1"/>
</dbReference>
<name>A0A1N6G3L6_9FLAO</name>
<dbReference type="AlphaFoldDB" id="A0A1N6G3L6"/>
<reference evidence="4" key="1">
    <citation type="submission" date="2016-11" db="EMBL/GenBank/DDBJ databases">
        <authorList>
            <person name="Varghese N."/>
            <person name="Submissions S."/>
        </authorList>
    </citation>
    <scope>NUCLEOTIDE SEQUENCE [LARGE SCALE GENOMIC DNA]</scope>
    <source>
        <strain evidence="4">DSM 27623</strain>
    </source>
</reference>
<dbReference type="Pfam" id="PF16324">
    <property type="entry name" value="DUF4960"/>
    <property type="match status" value="1"/>
</dbReference>
<dbReference type="OrthoDB" id="727829at2"/>
<evidence type="ECO:0000259" key="2">
    <source>
        <dbReference type="Pfam" id="PF16324"/>
    </source>
</evidence>
<dbReference type="Gene3D" id="2.60.40.2340">
    <property type="match status" value="2"/>
</dbReference>
<dbReference type="EMBL" id="FSRK01000001">
    <property type="protein sequence ID" value="SIO02087.1"/>
    <property type="molecule type" value="Genomic_DNA"/>
</dbReference>
<dbReference type="InterPro" id="IPR032526">
    <property type="entry name" value="DUF4960"/>
</dbReference>
<gene>
    <name evidence="3" type="ORF">SAMN05444409_1630</name>
</gene>
<sequence>MKTIFNKFQTFIILLVSAVLVWSCNNNMEDGLATDVSVNISSFTVNGVSGDIDNKNDKITVTLPYGTNVKALSPIIEIPQGSIISPVSGTVIDFSQPIKFRVKNGNIYKDYQVTVQAQVPIISFKINGLSATINHSSKTILLTMPEGTNLTALNPIIEVANGVSISPASGTTINFSSPVQFTVSNANLTEIYTAKVTIPVSGPTVAFLGTAATRTGLTNPDEIAASDWLFGKFSGAVYVSMADVASGTADLTGIDIIWWHFDSAAALPGEALNANVTSKIKNYLSAGGNILLTGFASQYVDALGIVPAGKGPNNVFGDFLPNGFIDSGSDWGISFKGHENHPAFEGLQTYEPGKANLLQKGTFRLNHTAWWFLPEWGGYVNGAGWRNQTGGNNLASEGWDNTLDGRVAIAEFPNGTANKKCITISMGAYDWYNETSNGTPSQPNGFLDNIKKITENSLNYLVTN</sequence>
<evidence type="ECO:0000313" key="4">
    <source>
        <dbReference type="Proteomes" id="UP000185207"/>
    </source>
</evidence>
<dbReference type="STRING" id="1416779.SAMN05444409_1630"/>
<feature type="domain" description="DUF4960" evidence="2">
    <location>
        <begin position="207"/>
        <end position="461"/>
    </location>
</feature>
<keyword evidence="4" id="KW-1185">Reference proteome</keyword>
<keyword evidence="1" id="KW-0732">Signal</keyword>
<evidence type="ECO:0000313" key="3">
    <source>
        <dbReference type="EMBL" id="SIO02087.1"/>
    </source>
</evidence>
<evidence type="ECO:0000256" key="1">
    <source>
        <dbReference type="SAM" id="SignalP"/>
    </source>
</evidence>
<proteinExistence type="predicted"/>
<accession>A0A1N6G3L6</accession>
<feature type="chain" id="PRO_5012952458" description="DUF4960 domain-containing protein" evidence="1">
    <location>
        <begin position="29"/>
        <end position="464"/>
    </location>
</feature>
<feature type="signal peptide" evidence="1">
    <location>
        <begin position="1"/>
        <end position="28"/>
    </location>
</feature>
<protein>
    <recommendedName>
        <fullName evidence="2">DUF4960 domain-containing protein</fullName>
    </recommendedName>
</protein>
<dbReference type="Proteomes" id="UP000185207">
    <property type="component" value="Unassembled WGS sequence"/>
</dbReference>